<dbReference type="Gene3D" id="3.30.70.1180">
    <property type="entry name" value="Vacuolar atp synthase subunit c, domain 1"/>
    <property type="match status" value="1"/>
</dbReference>
<reference evidence="7" key="1">
    <citation type="submission" date="2025-08" db="UniProtKB">
        <authorList>
            <consortium name="RefSeq"/>
        </authorList>
    </citation>
    <scope>IDENTIFICATION</scope>
</reference>
<comment type="similarity">
    <text evidence="1 5">Belongs to the V-ATPase C subunit family.</text>
</comment>
<dbReference type="SUPFAM" id="SSF118203">
    <property type="entry name" value="Vacuolar ATP synthase subunit C"/>
    <property type="match status" value="1"/>
</dbReference>
<evidence type="ECO:0000256" key="1">
    <source>
        <dbReference type="ARBA" id="ARBA00006138"/>
    </source>
</evidence>
<dbReference type="Proteomes" id="UP001652625">
    <property type="component" value="Chromosome 05"/>
</dbReference>
<dbReference type="PANTHER" id="PTHR10137:SF0">
    <property type="entry name" value="V-TYPE PROTON ATPASE SUBUNIT C"/>
    <property type="match status" value="1"/>
</dbReference>
<sequence length="380" mass="43446">MASEFWLISAPGDKTPQQTFEALKLKTENQGLSLNYKLNLPELKVGTLDTLVGLSDDLGKLDVHVESITKKLASYFAEVLEEKQDKVLENLQINGMDPATYLTKFNWDSAKYPTKQALRSISEIISKQITQIDSDLKTKASAYNAIKASLQNLERKSTGSLLVRNLSSVVEKEHFILNSEYLQTLLVVVPKSSTAEWETVYEKITDMIVPKSSMLLTSDSDYSLYTVTLFKKVIDEFKHHARERKFIVRDFVWDDVEIAASKEEITKMAEDKKKNFGPLVRWLKVNFAEIFIAWSHVKALRVFVESVLRFGLPVNFQAMLIQPVKGKNRRLRDVLDAQYAHLDGQQSNVKGETVDIPGLMSHGEYYSYVYFQMKLNLLER</sequence>
<dbReference type="RefSeq" id="XP_065654017.1">
    <property type="nucleotide sequence ID" value="XM_065797945.1"/>
</dbReference>
<dbReference type="InterPro" id="IPR036132">
    <property type="entry name" value="Vac_ATP_synth_c_sf"/>
</dbReference>
<evidence type="ECO:0000256" key="3">
    <source>
        <dbReference type="ARBA" id="ARBA00022781"/>
    </source>
</evidence>
<keyword evidence="6" id="KW-1185">Reference proteome</keyword>
<gene>
    <name evidence="7" type="primary">LOC100209803</name>
</gene>
<evidence type="ECO:0000256" key="5">
    <source>
        <dbReference type="RuleBase" id="RU364010"/>
    </source>
</evidence>
<evidence type="ECO:0000313" key="6">
    <source>
        <dbReference type="Proteomes" id="UP001652625"/>
    </source>
</evidence>
<name>A0ABM4BXS3_HYDVU</name>
<protein>
    <recommendedName>
        <fullName evidence="5">V-type proton ATPase subunit C</fullName>
    </recommendedName>
</protein>
<proteinExistence type="inferred from homology"/>
<dbReference type="CDD" id="cd14785">
    <property type="entry name" value="V-ATPase_C"/>
    <property type="match status" value="1"/>
</dbReference>
<organism evidence="6 7">
    <name type="scientific">Hydra vulgaris</name>
    <name type="common">Hydra</name>
    <name type="synonym">Hydra attenuata</name>
    <dbReference type="NCBI Taxonomy" id="6087"/>
    <lineage>
        <taxon>Eukaryota</taxon>
        <taxon>Metazoa</taxon>
        <taxon>Cnidaria</taxon>
        <taxon>Hydrozoa</taxon>
        <taxon>Hydroidolina</taxon>
        <taxon>Anthoathecata</taxon>
        <taxon>Aplanulata</taxon>
        <taxon>Hydridae</taxon>
        <taxon>Hydra</taxon>
    </lineage>
</organism>
<dbReference type="PANTHER" id="PTHR10137">
    <property type="entry name" value="V-TYPE PROTON ATPASE SUBUNIT C"/>
    <property type="match status" value="1"/>
</dbReference>
<dbReference type="Gene3D" id="3.30.70.100">
    <property type="match status" value="1"/>
</dbReference>
<dbReference type="GeneID" id="100209803"/>
<keyword evidence="3 5" id="KW-0375">Hydrogen ion transport</keyword>
<keyword evidence="4 5" id="KW-0406">Ion transport</keyword>
<comment type="function">
    <text evidence="5">Subunit of the V1 complex of vacuolar(H+)-ATPase (V-ATPase), a multisubunit enzyme composed of a peripheral complex (V1) that hydrolyzes ATP and a membrane integral complex (V0) that translocates protons. V-ATPase is responsible for acidifying and maintaining the pH of intracellular compartments and in some cell types, is targeted to the plasma membrane, where it is responsible for acidifying the extracellular environment. Subunit C is necessary for the assembly of the catalytic sector of the enzyme and is likely to have a specific function in its catalytic activity.</text>
</comment>
<accession>A0ABM4BXS3</accession>
<comment type="subunit">
    <text evidence="5">V-ATPase is a heteromultimeric enzyme made up of two complexes: the ATP-hydrolytic V1 complex and the proton translocation V0 complex. The V1 complex consists of three catalytic AB heterodimers that form a heterohexamer, three peripheral stalks each consisting of EG heterodimers, one central rotor including subunits D and F, and the regulatory subunits C and H. The proton translocation complex V0 consists of the proton transport subunit a, a ring of proteolipid subunits c9c'', rotary subunit d, subunits e and f, and two accessory subunits.</text>
</comment>
<dbReference type="Gene3D" id="1.20.1460.10">
    <property type="entry name" value="subunit c (vma5p) of the yeast v-atpase, domain 2"/>
    <property type="match status" value="1"/>
</dbReference>
<evidence type="ECO:0000256" key="2">
    <source>
        <dbReference type="ARBA" id="ARBA00022448"/>
    </source>
</evidence>
<dbReference type="InterPro" id="IPR004907">
    <property type="entry name" value="ATPase_V1-cplx_csu"/>
</dbReference>
<evidence type="ECO:0000256" key="4">
    <source>
        <dbReference type="ARBA" id="ARBA00023065"/>
    </source>
</evidence>
<dbReference type="Pfam" id="PF03223">
    <property type="entry name" value="V-ATPase_C"/>
    <property type="match status" value="1"/>
</dbReference>
<keyword evidence="2 5" id="KW-0813">Transport</keyword>
<evidence type="ECO:0000313" key="7">
    <source>
        <dbReference type="RefSeq" id="XP_065654017.1"/>
    </source>
</evidence>